<feature type="compositionally biased region" description="Basic and acidic residues" evidence="1">
    <location>
        <begin position="34"/>
        <end position="44"/>
    </location>
</feature>
<sequence>MPIAIHRALIEFFRLGRHNLHSLGHDTQETKMEETFAASDEQRKAVTSRSRRE</sequence>
<reference evidence="2" key="1">
    <citation type="journal article" date="2023" name="Mol. Ecol. Resour.">
        <title>Chromosome-level genome assembly of a triploid poplar Populus alba 'Berolinensis'.</title>
        <authorList>
            <person name="Chen S."/>
            <person name="Yu Y."/>
            <person name="Wang X."/>
            <person name="Wang S."/>
            <person name="Zhang T."/>
            <person name="Zhou Y."/>
            <person name="He R."/>
            <person name="Meng N."/>
            <person name="Wang Y."/>
            <person name="Liu W."/>
            <person name="Liu Z."/>
            <person name="Liu J."/>
            <person name="Guo Q."/>
            <person name="Huang H."/>
            <person name="Sederoff R.R."/>
            <person name="Wang G."/>
            <person name="Qu G."/>
            <person name="Chen S."/>
        </authorList>
    </citation>
    <scope>NUCLEOTIDE SEQUENCE</scope>
    <source>
        <strain evidence="2">SC-2020</strain>
    </source>
</reference>
<proteinExistence type="predicted"/>
<organism evidence="2 3">
    <name type="scientific">Populus alba x Populus x berolinensis</name>
    <dbReference type="NCBI Taxonomy" id="444605"/>
    <lineage>
        <taxon>Eukaryota</taxon>
        <taxon>Viridiplantae</taxon>
        <taxon>Streptophyta</taxon>
        <taxon>Embryophyta</taxon>
        <taxon>Tracheophyta</taxon>
        <taxon>Spermatophyta</taxon>
        <taxon>Magnoliopsida</taxon>
        <taxon>eudicotyledons</taxon>
        <taxon>Gunneridae</taxon>
        <taxon>Pentapetalae</taxon>
        <taxon>rosids</taxon>
        <taxon>fabids</taxon>
        <taxon>Malpighiales</taxon>
        <taxon>Salicaceae</taxon>
        <taxon>Saliceae</taxon>
        <taxon>Populus</taxon>
    </lineage>
</organism>
<name>A0AAD6QYT2_9ROSI</name>
<evidence type="ECO:0000313" key="2">
    <source>
        <dbReference type="EMBL" id="KAJ6998407.1"/>
    </source>
</evidence>
<protein>
    <submittedName>
        <fullName evidence="2">Uncharacterized protein</fullName>
    </submittedName>
</protein>
<evidence type="ECO:0000313" key="3">
    <source>
        <dbReference type="Proteomes" id="UP001164929"/>
    </source>
</evidence>
<comment type="caution">
    <text evidence="2">The sequence shown here is derived from an EMBL/GenBank/DDBJ whole genome shotgun (WGS) entry which is preliminary data.</text>
</comment>
<gene>
    <name evidence="2" type="ORF">NC653_014558</name>
</gene>
<feature type="region of interest" description="Disordered" evidence="1">
    <location>
        <begin position="34"/>
        <end position="53"/>
    </location>
</feature>
<dbReference type="EMBL" id="JAQIZT010000005">
    <property type="protein sequence ID" value="KAJ6998407.1"/>
    <property type="molecule type" value="Genomic_DNA"/>
</dbReference>
<dbReference type="AlphaFoldDB" id="A0AAD6QYT2"/>
<accession>A0AAD6QYT2</accession>
<evidence type="ECO:0000256" key="1">
    <source>
        <dbReference type="SAM" id="MobiDB-lite"/>
    </source>
</evidence>
<keyword evidence="3" id="KW-1185">Reference proteome</keyword>
<dbReference type="Proteomes" id="UP001164929">
    <property type="component" value="Chromosome 5"/>
</dbReference>